<dbReference type="EMBL" id="BAABHF010000009">
    <property type="protein sequence ID" value="GAA4482931.1"/>
    <property type="molecule type" value="Genomic_DNA"/>
</dbReference>
<keyword evidence="2" id="KW-1185">Reference proteome</keyword>
<reference evidence="2" key="1">
    <citation type="journal article" date="2019" name="Int. J. Syst. Evol. Microbiol.">
        <title>The Global Catalogue of Microorganisms (GCM) 10K type strain sequencing project: providing services to taxonomists for standard genome sequencing and annotation.</title>
        <authorList>
            <consortium name="The Broad Institute Genomics Platform"/>
            <consortium name="The Broad Institute Genome Sequencing Center for Infectious Disease"/>
            <person name="Wu L."/>
            <person name="Ma J."/>
        </authorList>
    </citation>
    <scope>NUCLEOTIDE SEQUENCE [LARGE SCALE GENOMIC DNA]</scope>
    <source>
        <strain evidence="2">JCM 17933</strain>
    </source>
</reference>
<accession>A0ABP8PA93</accession>
<dbReference type="Proteomes" id="UP001500503">
    <property type="component" value="Unassembled WGS sequence"/>
</dbReference>
<name>A0ABP8PA93_9ACTN</name>
<organism evidence="1 2">
    <name type="scientific">Actinoallomurus oryzae</name>
    <dbReference type="NCBI Taxonomy" id="502180"/>
    <lineage>
        <taxon>Bacteria</taxon>
        <taxon>Bacillati</taxon>
        <taxon>Actinomycetota</taxon>
        <taxon>Actinomycetes</taxon>
        <taxon>Streptosporangiales</taxon>
        <taxon>Thermomonosporaceae</taxon>
        <taxon>Actinoallomurus</taxon>
    </lineage>
</organism>
<proteinExistence type="predicted"/>
<gene>
    <name evidence="1" type="ORF">GCM10023191_003730</name>
</gene>
<protein>
    <submittedName>
        <fullName evidence="1">Uncharacterized protein</fullName>
    </submittedName>
</protein>
<comment type="caution">
    <text evidence="1">The sequence shown here is derived from an EMBL/GenBank/DDBJ whole genome shotgun (WGS) entry which is preliminary data.</text>
</comment>
<evidence type="ECO:0000313" key="2">
    <source>
        <dbReference type="Proteomes" id="UP001500503"/>
    </source>
</evidence>
<sequence>MVDTANTHGTEKIISATRWTGTPAVTNVVFRHAQGDHGACAFPQWNARRVGIVIAMPGP</sequence>
<evidence type="ECO:0000313" key="1">
    <source>
        <dbReference type="EMBL" id="GAA4482931.1"/>
    </source>
</evidence>